<name>G0QTZ9_ICHMU</name>
<gene>
    <name evidence="1" type="ORF">IMG5_113400</name>
</gene>
<dbReference type="OMA" id="NIWYGAV"/>
<dbReference type="Gene3D" id="2.160.10.10">
    <property type="entry name" value="Hexapeptide repeat proteins"/>
    <property type="match status" value="1"/>
</dbReference>
<reference evidence="1 2" key="1">
    <citation type="submission" date="2011-07" db="EMBL/GenBank/DDBJ databases">
        <authorList>
            <person name="Coyne R."/>
            <person name="Brami D."/>
            <person name="Johnson J."/>
            <person name="Hostetler J."/>
            <person name="Hannick L."/>
            <person name="Clark T."/>
            <person name="Cassidy-Hanley D."/>
            <person name="Inman J."/>
        </authorList>
    </citation>
    <scope>NUCLEOTIDE SEQUENCE [LARGE SCALE GENOMIC DNA]</scope>
    <source>
        <strain evidence="1 2">G5</strain>
    </source>
</reference>
<evidence type="ECO:0000313" key="2">
    <source>
        <dbReference type="Proteomes" id="UP000008983"/>
    </source>
</evidence>
<dbReference type="InterPro" id="IPR011004">
    <property type="entry name" value="Trimer_LpxA-like_sf"/>
</dbReference>
<dbReference type="CDD" id="cd04645">
    <property type="entry name" value="LbH_gamma_CA_like"/>
    <property type="match status" value="1"/>
</dbReference>
<dbReference type="Proteomes" id="UP000008983">
    <property type="component" value="Unassembled WGS sequence"/>
</dbReference>
<keyword evidence="2" id="KW-1185">Reference proteome</keyword>
<dbReference type="PANTHER" id="PTHR13061">
    <property type="entry name" value="DYNACTIN SUBUNIT P25"/>
    <property type="match status" value="1"/>
</dbReference>
<dbReference type="GeneID" id="14907450"/>
<dbReference type="eggNOG" id="ENOG502QTES">
    <property type="taxonomic scope" value="Eukaryota"/>
</dbReference>
<dbReference type="OrthoDB" id="25818at2759"/>
<organism evidence="1 2">
    <name type="scientific">Ichthyophthirius multifiliis</name>
    <name type="common">White spot disease agent</name>
    <name type="synonym">Ich</name>
    <dbReference type="NCBI Taxonomy" id="5932"/>
    <lineage>
        <taxon>Eukaryota</taxon>
        <taxon>Sar</taxon>
        <taxon>Alveolata</taxon>
        <taxon>Ciliophora</taxon>
        <taxon>Intramacronucleata</taxon>
        <taxon>Oligohymenophorea</taxon>
        <taxon>Hymenostomatida</taxon>
        <taxon>Ophryoglenina</taxon>
        <taxon>Ichthyophthirius</taxon>
    </lineage>
</organism>
<dbReference type="PANTHER" id="PTHR13061:SF29">
    <property type="entry name" value="GAMMA CARBONIC ANHYDRASE-LIKE 1, MITOCHONDRIAL-RELATED"/>
    <property type="match status" value="1"/>
</dbReference>
<dbReference type="RefSeq" id="XP_004034789.1">
    <property type="nucleotide sequence ID" value="XM_004034741.1"/>
</dbReference>
<evidence type="ECO:0000313" key="1">
    <source>
        <dbReference type="EMBL" id="EGR31303.1"/>
    </source>
</evidence>
<dbReference type="SUPFAM" id="SSF51161">
    <property type="entry name" value="Trimeric LpxA-like enzymes"/>
    <property type="match status" value="1"/>
</dbReference>
<dbReference type="InterPro" id="IPR050484">
    <property type="entry name" value="Transf_Hexapept/Carb_Anhydrase"/>
</dbReference>
<dbReference type="InParanoid" id="G0QTZ9"/>
<dbReference type="STRING" id="857967.G0QTZ9"/>
<proteinExistence type="predicted"/>
<protein>
    <submittedName>
        <fullName evidence="1">Uncharacterized protein</fullName>
    </submittedName>
</protein>
<dbReference type="InterPro" id="IPR047324">
    <property type="entry name" value="LbH_gamma_CA-like"/>
</dbReference>
<dbReference type="AlphaFoldDB" id="G0QTZ9"/>
<sequence length="232" mass="25846">MSVFFAIKNYVQNTVGRMIRETGLELDRWGSKFQRDIACWEPLSRHRNILPLYDKIPTFYSNAFISPNCTLIGDVFLGQNTSIGYGSTLRADLNPIRVGHNTNIGDKTVISNVDTLPSGIPTSTTIGNNVNIEDNVVLQSCIIDDFVTIGISSIVLEGSQLERGCVIAPNSFVPAGHLIPAYQLWGGSPVRYIRDLTTEEKQQYFKKQEENFQIGKQNKEALLLTGYNPTSQ</sequence>
<accession>G0QTZ9</accession>
<dbReference type="EMBL" id="GL983887">
    <property type="protein sequence ID" value="EGR31303.1"/>
    <property type="molecule type" value="Genomic_DNA"/>
</dbReference>